<proteinExistence type="predicted"/>
<keyword evidence="2" id="KW-1185">Reference proteome</keyword>
<comment type="caution">
    <text evidence="1">The sequence shown here is derived from an EMBL/GenBank/DDBJ whole genome shotgun (WGS) entry which is preliminary data.</text>
</comment>
<protein>
    <submittedName>
        <fullName evidence="1">Uncharacterized protein</fullName>
    </submittedName>
</protein>
<dbReference type="AlphaFoldDB" id="A0A6I1MML8"/>
<reference evidence="1 2" key="1">
    <citation type="submission" date="2019-10" db="EMBL/GenBank/DDBJ databases">
        <title>The Genome Sequence of Clostridium tarantellae Isolated from Fish Brain.</title>
        <authorList>
            <person name="Bano L."/>
            <person name="Kiel M."/>
            <person name="Sales G."/>
            <person name="Doxey A.C."/>
            <person name="Mansfield M.J."/>
            <person name="Schiavone M."/>
            <person name="Rossetto O."/>
            <person name="Pirazzini M."/>
            <person name="Dobrindt U."/>
            <person name="Montecucco C."/>
        </authorList>
    </citation>
    <scope>NUCLEOTIDE SEQUENCE [LARGE SCALE GENOMIC DNA]</scope>
    <source>
        <strain evidence="1 2">DSM 3997</strain>
    </source>
</reference>
<name>A0A6I1MML8_9CLOT</name>
<organism evidence="1 2">
    <name type="scientific">Clostridium tarantellae</name>
    <dbReference type="NCBI Taxonomy" id="39493"/>
    <lineage>
        <taxon>Bacteria</taxon>
        <taxon>Bacillati</taxon>
        <taxon>Bacillota</taxon>
        <taxon>Clostridia</taxon>
        <taxon>Eubacteriales</taxon>
        <taxon>Clostridiaceae</taxon>
        <taxon>Clostridium</taxon>
    </lineage>
</organism>
<sequence length="123" mass="13594">MLKIDKSISLTGYCVVNEGGVNANVVYLNASVSTDGNSNGSTTKSVLNQDLYFRHRKEIRKDMSDFDDAVFAIEDELASEKRKNNTKADSVTLYKTEASKTIVAPTNVKPIEVNSNLEEKKES</sequence>
<accession>A0A6I1MML8</accession>
<gene>
    <name evidence="1" type="ORF">GBZ86_10590</name>
</gene>
<dbReference type="EMBL" id="WHJC01000169">
    <property type="protein sequence ID" value="MPQ44210.1"/>
    <property type="molecule type" value="Genomic_DNA"/>
</dbReference>
<dbReference type="OrthoDB" id="2157630at2"/>
<dbReference type="RefSeq" id="WP_152890486.1">
    <property type="nucleotide sequence ID" value="NZ_WHJC01000169.1"/>
</dbReference>
<evidence type="ECO:0000313" key="2">
    <source>
        <dbReference type="Proteomes" id="UP000430345"/>
    </source>
</evidence>
<dbReference type="Proteomes" id="UP000430345">
    <property type="component" value="Unassembled WGS sequence"/>
</dbReference>
<evidence type="ECO:0000313" key="1">
    <source>
        <dbReference type="EMBL" id="MPQ44210.1"/>
    </source>
</evidence>